<dbReference type="GO" id="GO:0008902">
    <property type="term" value="F:hydroxymethylpyrimidine kinase activity"/>
    <property type="evidence" value="ECO:0007669"/>
    <property type="project" value="UniProtKB-EC"/>
</dbReference>
<comment type="pathway">
    <text evidence="9">Cofactor biosynthesis; thiamine diphosphate biosynthesis; 4-amino-2-methyl-5-diphosphomethylpyrimidine from 5-amino-1-(5-phospho-D-ribosyl)imidazole: step 2/3.</text>
</comment>
<evidence type="ECO:0000256" key="4">
    <source>
        <dbReference type="ARBA" id="ARBA00009879"/>
    </source>
</evidence>
<dbReference type="eggNOG" id="COG0351">
    <property type="taxonomic scope" value="Bacteria"/>
</dbReference>
<dbReference type="STRING" id="1291743.LOSG293_070100"/>
<protein>
    <recommendedName>
        <fullName evidence="7">Hydroxymethylpyrimidine/phosphomethylpyrimidine kinase</fullName>
        <ecNumber evidence="5">2.7.1.49</ecNumber>
        <ecNumber evidence="6">2.7.4.7</ecNumber>
    </recommendedName>
    <alternativeName>
        <fullName evidence="10">Hydroxymethylpyrimidine kinase</fullName>
    </alternativeName>
    <alternativeName>
        <fullName evidence="11">Hydroxymethylpyrimidine phosphate kinase</fullName>
    </alternativeName>
</protein>
<feature type="domain" description="Pyridoxamine kinase/Phosphomethylpyrimidine kinase" evidence="12">
    <location>
        <begin position="2"/>
        <end position="168"/>
    </location>
</feature>
<dbReference type="InterPro" id="IPR013749">
    <property type="entry name" value="PM/HMP-P_kinase-1"/>
</dbReference>
<evidence type="ECO:0000256" key="7">
    <source>
        <dbReference type="ARBA" id="ARBA00019161"/>
    </source>
</evidence>
<evidence type="ECO:0000256" key="3">
    <source>
        <dbReference type="ARBA" id="ARBA00004769"/>
    </source>
</evidence>
<dbReference type="PANTHER" id="PTHR20858:SF17">
    <property type="entry name" value="HYDROXYMETHYLPYRIMIDINE_PHOSPHOMETHYLPYRIMIDINE KINASE THI20-RELATED"/>
    <property type="match status" value="1"/>
</dbReference>
<evidence type="ECO:0000313" key="13">
    <source>
        <dbReference type="EMBL" id="GAK47471.1"/>
    </source>
</evidence>
<name>A0A081BHF3_9LACO</name>
<dbReference type="Pfam" id="PF08543">
    <property type="entry name" value="Phos_pyr_kin"/>
    <property type="match status" value="1"/>
</dbReference>
<dbReference type="AlphaFoldDB" id="A0A081BHF3"/>
<dbReference type="EMBL" id="BBJM01000007">
    <property type="protein sequence ID" value="GAK47471.1"/>
    <property type="molecule type" value="Genomic_DNA"/>
</dbReference>
<comment type="pathway">
    <text evidence="3">Cofactor biosynthesis; thiamine diphosphate biosynthesis; 4-amino-2-methyl-5-diphosphomethylpyrimidine from 5-amino-1-(5-phospho-D-ribosyl)imidazole: step 3/3.</text>
</comment>
<evidence type="ECO:0000256" key="2">
    <source>
        <dbReference type="ARBA" id="ARBA00000565"/>
    </source>
</evidence>
<dbReference type="EC" id="2.7.4.7" evidence="6"/>
<evidence type="ECO:0000256" key="5">
    <source>
        <dbReference type="ARBA" id="ARBA00012135"/>
    </source>
</evidence>
<gene>
    <name evidence="13" type="primary">thiD</name>
    <name evidence="13" type="ORF">LOSG293_070100</name>
</gene>
<keyword evidence="14" id="KW-1185">Reference proteome</keyword>
<comment type="catalytic activity">
    <reaction evidence="2">
        <text>4-amino-2-methyl-5-(phosphooxymethyl)pyrimidine + ATP = 4-amino-2-methyl-5-(diphosphooxymethyl)pyrimidine + ADP</text>
        <dbReference type="Rhea" id="RHEA:19893"/>
        <dbReference type="ChEBI" id="CHEBI:30616"/>
        <dbReference type="ChEBI" id="CHEBI:57841"/>
        <dbReference type="ChEBI" id="CHEBI:58354"/>
        <dbReference type="ChEBI" id="CHEBI:456216"/>
        <dbReference type="EC" id="2.7.4.7"/>
    </reaction>
</comment>
<comment type="catalytic activity">
    <reaction evidence="1">
        <text>4-amino-5-hydroxymethyl-2-methylpyrimidine + ATP = 4-amino-2-methyl-5-(phosphooxymethyl)pyrimidine + ADP + H(+)</text>
        <dbReference type="Rhea" id="RHEA:23096"/>
        <dbReference type="ChEBI" id="CHEBI:15378"/>
        <dbReference type="ChEBI" id="CHEBI:16892"/>
        <dbReference type="ChEBI" id="CHEBI:30616"/>
        <dbReference type="ChEBI" id="CHEBI:58354"/>
        <dbReference type="ChEBI" id="CHEBI:456216"/>
        <dbReference type="EC" id="2.7.1.49"/>
    </reaction>
</comment>
<dbReference type="Gene3D" id="3.40.1190.20">
    <property type="match status" value="1"/>
</dbReference>
<keyword evidence="13" id="KW-0808">Transferase</keyword>
<evidence type="ECO:0000256" key="6">
    <source>
        <dbReference type="ARBA" id="ARBA00012963"/>
    </source>
</evidence>
<sequence length="182" mass="19413">MNNLKKYDLGPLVVDPVMIAKGGATLLAEDAIQVVADELIPLATLVTPNLPEAERLAGMTITSEADMAEAAHRLQAKGAQNVLIKGGHGDSDEVRDLALLASGETFWVSAPRVATIRTHGTGDTLSSCITSELAKGRTMAEAIHIGKRYVEAAIQDEIQVGHGHSPLNHWAYRKVAEDENSI</sequence>
<dbReference type="GO" id="GO:0008972">
    <property type="term" value="F:phosphomethylpyrimidine kinase activity"/>
    <property type="evidence" value="ECO:0007669"/>
    <property type="project" value="UniProtKB-EC"/>
</dbReference>
<dbReference type="InterPro" id="IPR004399">
    <property type="entry name" value="HMP/HMP-P_kinase_dom"/>
</dbReference>
<keyword evidence="8" id="KW-0784">Thiamine biosynthesis</keyword>
<evidence type="ECO:0000256" key="11">
    <source>
        <dbReference type="ARBA" id="ARBA00043176"/>
    </source>
</evidence>
<dbReference type="SUPFAM" id="SSF53613">
    <property type="entry name" value="Ribokinase-like"/>
    <property type="match status" value="1"/>
</dbReference>
<evidence type="ECO:0000256" key="9">
    <source>
        <dbReference type="ARBA" id="ARBA00037917"/>
    </source>
</evidence>
<evidence type="ECO:0000256" key="10">
    <source>
        <dbReference type="ARBA" id="ARBA00042102"/>
    </source>
</evidence>
<dbReference type="PANTHER" id="PTHR20858">
    <property type="entry name" value="PHOSPHOMETHYLPYRIMIDINE KINASE"/>
    <property type="match status" value="1"/>
</dbReference>
<dbReference type="InterPro" id="IPR029056">
    <property type="entry name" value="Ribokinase-like"/>
</dbReference>
<dbReference type="GO" id="GO:0009228">
    <property type="term" value="P:thiamine biosynthetic process"/>
    <property type="evidence" value="ECO:0007669"/>
    <property type="project" value="UniProtKB-KW"/>
</dbReference>
<keyword evidence="13" id="KW-0418">Kinase</keyword>
<accession>A0A081BHF3</accession>
<evidence type="ECO:0000259" key="12">
    <source>
        <dbReference type="Pfam" id="PF08543"/>
    </source>
</evidence>
<organism evidence="13 14">
    <name type="scientific">Secundilactobacillus oryzae JCM 18671</name>
    <dbReference type="NCBI Taxonomy" id="1291743"/>
    <lineage>
        <taxon>Bacteria</taxon>
        <taxon>Bacillati</taxon>
        <taxon>Bacillota</taxon>
        <taxon>Bacilli</taxon>
        <taxon>Lactobacillales</taxon>
        <taxon>Lactobacillaceae</taxon>
        <taxon>Secundilactobacillus</taxon>
    </lineage>
</organism>
<proteinExistence type="inferred from homology"/>
<evidence type="ECO:0000313" key="14">
    <source>
        <dbReference type="Proteomes" id="UP000028700"/>
    </source>
</evidence>
<comment type="similarity">
    <text evidence="4">Belongs to the ThiD family.</text>
</comment>
<reference evidence="13" key="1">
    <citation type="journal article" date="2014" name="Genome Announc.">
        <title>Draft Genome Sequence of Lactobacillus oryzae Strain SG293T.</title>
        <authorList>
            <person name="Tanizawa Y."/>
            <person name="Fujisawa T."/>
            <person name="Mochizuki T."/>
            <person name="Kaminuma E."/>
            <person name="Nakamura Y."/>
            <person name="Tohno M."/>
        </authorList>
    </citation>
    <scope>NUCLEOTIDE SEQUENCE [LARGE SCALE GENOMIC DNA]</scope>
    <source>
        <strain evidence="13">SG293</strain>
    </source>
</reference>
<dbReference type="EC" id="2.7.1.49" evidence="5"/>
<evidence type="ECO:0000256" key="8">
    <source>
        <dbReference type="ARBA" id="ARBA00022977"/>
    </source>
</evidence>
<evidence type="ECO:0000256" key="1">
    <source>
        <dbReference type="ARBA" id="ARBA00000151"/>
    </source>
</evidence>
<dbReference type="Proteomes" id="UP000028700">
    <property type="component" value="Unassembled WGS sequence"/>
</dbReference>
<comment type="caution">
    <text evidence="13">The sequence shown here is derived from an EMBL/GenBank/DDBJ whole genome shotgun (WGS) entry which is preliminary data.</text>
</comment>
<dbReference type="CDD" id="cd01169">
    <property type="entry name" value="HMPP_kinase"/>
    <property type="match status" value="1"/>
</dbReference>
<dbReference type="GO" id="GO:0005829">
    <property type="term" value="C:cytosol"/>
    <property type="evidence" value="ECO:0007669"/>
    <property type="project" value="TreeGrafter"/>
</dbReference>